<dbReference type="GO" id="GO:0008206">
    <property type="term" value="P:bile acid metabolic process"/>
    <property type="evidence" value="ECO:0007669"/>
    <property type="project" value="UniProtKB-ARBA"/>
</dbReference>
<comment type="similarity">
    <text evidence="1">Belongs to the short-chain dehydrogenases/reductases (SDR) family.</text>
</comment>
<dbReference type="GO" id="GO:0016616">
    <property type="term" value="F:oxidoreductase activity, acting on the CH-OH group of donors, NAD or NADP as acceptor"/>
    <property type="evidence" value="ECO:0007669"/>
    <property type="project" value="TreeGrafter"/>
</dbReference>
<accession>A0A1N6V3X3</accession>
<reference evidence="3" key="3">
    <citation type="submission" date="2017-03" db="EMBL/GenBank/DDBJ databases">
        <authorList>
            <person name="Dastager S.G."/>
            <person name="Neurgaonkar P.S."/>
            <person name="Dharne M.S."/>
        </authorList>
    </citation>
    <scope>NUCLEOTIDE SEQUENCE</scope>
    <source>
        <strain evidence="3">DSM 25145</strain>
    </source>
</reference>
<name>A0A1N6V3X3_9BACI</name>
<evidence type="ECO:0000313" key="5">
    <source>
        <dbReference type="Proteomes" id="UP000186385"/>
    </source>
</evidence>
<dbReference type="FunFam" id="3.40.50.720:FF:000084">
    <property type="entry name" value="Short-chain dehydrogenase reductase"/>
    <property type="match status" value="1"/>
</dbReference>
<dbReference type="SUPFAM" id="SSF51735">
    <property type="entry name" value="NAD(P)-binding Rossmann-fold domains"/>
    <property type="match status" value="1"/>
</dbReference>
<dbReference type="Gene3D" id="3.40.50.720">
    <property type="entry name" value="NAD(P)-binding Rossmann-like Domain"/>
    <property type="match status" value="1"/>
</dbReference>
<protein>
    <submittedName>
        <fullName evidence="4">2-deoxy-D-gluconate 3-dehydrogenase</fullName>
    </submittedName>
</protein>
<dbReference type="InterPro" id="IPR002347">
    <property type="entry name" value="SDR_fam"/>
</dbReference>
<evidence type="ECO:0000313" key="4">
    <source>
        <dbReference type="EMBL" id="SIQ72512.1"/>
    </source>
</evidence>
<dbReference type="PRINTS" id="PR00080">
    <property type="entry name" value="SDRFAMILY"/>
</dbReference>
<dbReference type="PROSITE" id="PS00061">
    <property type="entry name" value="ADH_SHORT"/>
    <property type="match status" value="1"/>
</dbReference>
<evidence type="ECO:0000313" key="6">
    <source>
        <dbReference type="Proteomes" id="UP000215545"/>
    </source>
</evidence>
<dbReference type="NCBIfam" id="NF005559">
    <property type="entry name" value="PRK07231.1"/>
    <property type="match status" value="1"/>
</dbReference>
<dbReference type="EMBL" id="MWSK01000003">
    <property type="protein sequence ID" value="OXS78691.1"/>
    <property type="molecule type" value="Genomic_DNA"/>
</dbReference>
<keyword evidence="6" id="KW-1185">Reference proteome</keyword>
<dbReference type="InterPro" id="IPR036291">
    <property type="entry name" value="NAD(P)-bd_dom_sf"/>
</dbReference>
<organism evidence="4 5">
    <name type="scientific">Domibacillus enclensis</name>
    <dbReference type="NCBI Taxonomy" id="1017273"/>
    <lineage>
        <taxon>Bacteria</taxon>
        <taxon>Bacillati</taxon>
        <taxon>Bacillota</taxon>
        <taxon>Bacilli</taxon>
        <taxon>Bacillales</taxon>
        <taxon>Bacillaceae</taxon>
        <taxon>Domibacillus</taxon>
    </lineage>
</organism>
<dbReference type="PRINTS" id="PR00081">
    <property type="entry name" value="GDHRDH"/>
</dbReference>
<gene>
    <name evidence="3" type="ORF">B1B05_08860</name>
    <name evidence="4" type="ORF">SAMN05443094_103448</name>
</gene>
<dbReference type="STRING" id="1017273.SAMN05443094_103448"/>
<dbReference type="OrthoDB" id="9803333at2"/>
<keyword evidence="2" id="KW-0560">Oxidoreductase</keyword>
<dbReference type="InterPro" id="IPR020904">
    <property type="entry name" value="Sc_DH/Rdtase_CS"/>
</dbReference>
<proteinExistence type="inferred from homology"/>
<dbReference type="EMBL" id="FTLX01000003">
    <property type="protein sequence ID" value="SIQ72512.1"/>
    <property type="molecule type" value="Genomic_DNA"/>
</dbReference>
<dbReference type="PANTHER" id="PTHR42760">
    <property type="entry name" value="SHORT-CHAIN DEHYDROGENASES/REDUCTASES FAMILY MEMBER"/>
    <property type="match status" value="1"/>
</dbReference>
<dbReference type="Pfam" id="PF13561">
    <property type="entry name" value="adh_short_C2"/>
    <property type="match status" value="1"/>
</dbReference>
<evidence type="ECO:0000313" key="3">
    <source>
        <dbReference type="EMBL" id="OXS78691.1"/>
    </source>
</evidence>
<dbReference type="RefSeq" id="WP_045849899.1">
    <property type="nucleotide sequence ID" value="NZ_FTLX01000003.1"/>
</dbReference>
<sequence length="254" mass="27787">MTYFSELKEKKIIIVGGSKGIGKDIALAFARLGADVLITGRNEQDLLQAAKELKQYSPNCSYVAADIQHVQQIYEMMDHAYSRLGRIDVLVNNAGINIARPSLEVTEEDWDRVLNTNLKGTFFCAQRAGKYMIEQGNAGKIINIVSQMAFVGYVKRAAYCSSKGGAVQLTKALAVEWAEHQIKVNAVAPTFIETDFTKAMFEDAAFQQDVLSRIPLGALAKPEDVTGAVLFLASDLANFITGETIRVDGGWTAI</sequence>
<evidence type="ECO:0000256" key="1">
    <source>
        <dbReference type="ARBA" id="ARBA00006484"/>
    </source>
</evidence>
<reference evidence="4 5" key="1">
    <citation type="submission" date="2017-01" db="EMBL/GenBank/DDBJ databases">
        <authorList>
            <person name="Mah S.A."/>
            <person name="Swanson W.J."/>
            <person name="Moy G.W."/>
            <person name="Vacquier V.D."/>
        </authorList>
    </citation>
    <scope>NUCLEOTIDE SEQUENCE [LARGE SCALE GENOMIC DNA]</scope>
    <source>
        <strain evidence="4 5">NIO-1016</strain>
    </source>
</reference>
<dbReference type="Proteomes" id="UP000215545">
    <property type="component" value="Unassembled WGS sequence"/>
</dbReference>
<evidence type="ECO:0000256" key="2">
    <source>
        <dbReference type="ARBA" id="ARBA00023002"/>
    </source>
</evidence>
<dbReference type="AlphaFoldDB" id="A0A1N6V3X3"/>
<reference evidence="6" key="2">
    <citation type="submission" date="2017-03" db="EMBL/GenBank/DDBJ databases">
        <title>Bacillus sp. V-88(T) DSM27956, whole genome shotgun sequencing project.</title>
        <authorList>
            <person name="Dastager S.G."/>
            <person name="Neurgaonkar P.S."/>
            <person name="Dharne M.S."/>
        </authorList>
    </citation>
    <scope>NUCLEOTIDE SEQUENCE [LARGE SCALE GENOMIC DNA]</scope>
    <source>
        <strain evidence="6">DSM 25145</strain>
    </source>
</reference>
<dbReference type="Proteomes" id="UP000186385">
    <property type="component" value="Unassembled WGS sequence"/>
</dbReference>